<evidence type="ECO:0000313" key="2">
    <source>
        <dbReference type="EMBL" id="RYP10724.1"/>
    </source>
</evidence>
<dbReference type="AlphaFoldDB" id="A0A4Q4TVW0"/>
<dbReference type="InterPro" id="IPR006674">
    <property type="entry name" value="HD_domain"/>
</dbReference>
<protein>
    <recommendedName>
        <fullName evidence="1">HD domain-containing protein</fullName>
    </recommendedName>
</protein>
<dbReference type="STRING" id="155417.A0A4Q4TVW0"/>
<comment type="caution">
    <text evidence="2">The sequence shown here is derived from an EMBL/GenBank/DDBJ whole genome shotgun (WGS) entry which is preliminary data.</text>
</comment>
<dbReference type="SUPFAM" id="SSF109604">
    <property type="entry name" value="HD-domain/PDEase-like"/>
    <property type="match status" value="1"/>
</dbReference>
<reference evidence="2 3" key="1">
    <citation type="submission" date="2018-06" db="EMBL/GenBank/DDBJ databases">
        <title>Complete Genomes of Monosporascus.</title>
        <authorList>
            <person name="Robinson A.J."/>
            <person name="Natvig D.O."/>
        </authorList>
    </citation>
    <scope>NUCLEOTIDE SEQUENCE [LARGE SCALE GENOMIC DNA]</scope>
    <source>
        <strain evidence="2 3">CBS 110550</strain>
    </source>
</reference>
<dbReference type="CDD" id="cd00077">
    <property type="entry name" value="HDc"/>
    <property type="match status" value="1"/>
</dbReference>
<dbReference type="Gene3D" id="1.10.3210.10">
    <property type="entry name" value="Hypothetical protein af1432"/>
    <property type="match status" value="1"/>
</dbReference>
<feature type="domain" description="HD" evidence="1">
    <location>
        <begin position="42"/>
        <end position="145"/>
    </location>
</feature>
<dbReference type="PANTHER" id="PTHR35569:SF1">
    <property type="entry name" value="CYANAMIDE HYDRATASE DDI2-RELATED"/>
    <property type="match status" value="1"/>
</dbReference>
<accession>A0A4Q4TVW0</accession>
<proteinExistence type="predicted"/>
<organism evidence="2 3">
    <name type="scientific">Monosporascus ibericus</name>
    <dbReference type="NCBI Taxonomy" id="155417"/>
    <lineage>
        <taxon>Eukaryota</taxon>
        <taxon>Fungi</taxon>
        <taxon>Dikarya</taxon>
        <taxon>Ascomycota</taxon>
        <taxon>Pezizomycotina</taxon>
        <taxon>Sordariomycetes</taxon>
        <taxon>Xylariomycetidae</taxon>
        <taxon>Xylariales</taxon>
        <taxon>Xylariales incertae sedis</taxon>
        <taxon>Monosporascus</taxon>
    </lineage>
</organism>
<evidence type="ECO:0000259" key="1">
    <source>
        <dbReference type="Pfam" id="PF01966"/>
    </source>
</evidence>
<dbReference type="OrthoDB" id="2378324at2759"/>
<gene>
    <name evidence="2" type="ORF">DL764_000514</name>
</gene>
<dbReference type="InterPro" id="IPR003607">
    <property type="entry name" value="HD/PDEase_dom"/>
</dbReference>
<keyword evidence="3" id="KW-1185">Reference proteome</keyword>
<dbReference type="Pfam" id="PF01966">
    <property type="entry name" value="HD"/>
    <property type="match status" value="1"/>
</dbReference>
<sequence>MPFPSPQFPFHPLPLSNVTIPKTPFTEASHAFLSAHTSQATVNHCLRSVCFSLLLIQRLPNSANLTNPLDTEAIVLSVLLHDMGWAKTKSLLSNDTRFEVDGANIARTFLTGTGLDKAAWDAHRLQLVWDAIALHTTPSIAVHKEAEVAAAHLGITADFFGPYFPPPGNGKLGAVISVEEYREIVRAFPREGFKDGLIQIMCGLCREKPHTTFDNFVSEFGLEFGMDGKGAGKEDFKAEWEVKGHVMPMLFQGLDKCAVIEEES</sequence>
<evidence type="ECO:0000313" key="3">
    <source>
        <dbReference type="Proteomes" id="UP000293360"/>
    </source>
</evidence>
<name>A0A4Q4TVW0_9PEZI</name>
<dbReference type="EMBL" id="QJNU01000014">
    <property type="protein sequence ID" value="RYP10724.1"/>
    <property type="molecule type" value="Genomic_DNA"/>
</dbReference>
<dbReference type="Proteomes" id="UP000293360">
    <property type="component" value="Unassembled WGS sequence"/>
</dbReference>
<dbReference type="PANTHER" id="PTHR35569">
    <property type="entry name" value="CYANAMIDE HYDRATASE DDI2-RELATED"/>
    <property type="match status" value="1"/>
</dbReference>